<gene>
    <name evidence="2" type="ORF">E6H01_00095</name>
</gene>
<dbReference type="EMBL" id="VBAL01000004">
    <property type="protein sequence ID" value="TMJ06903.1"/>
    <property type="molecule type" value="Genomic_DNA"/>
</dbReference>
<evidence type="ECO:0000313" key="2">
    <source>
        <dbReference type="EMBL" id="TMJ06903.1"/>
    </source>
</evidence>
<name>A0A537LFV3_9BACT</name>
<keyword evidence="1" id="KW-1133">Transmembrane helix</keyword>
<evidence type="ECO:0000256" key="1">
    <source>
        <dbReference type="SAM" id="Phobius"/>
    </source>
</evidence>
<accession>A0A537LFV3</accession>
<dbReference type="AlphaFoldDB" id="A0A537LFV3"/>
<protein>
    <submittedName>
        <fullName evidence="2">Uncharacterized protein</fullName>
    </submittedName>
</protein>
<organism evidence="2 3">
    <name type="scientific">Candidatus Segetimicrobium genomatis</name>
    <dbReference type="NCBI Taxonomy" id="2569760"/>
    <lineage>
        <taxon>Bacteria</taxon>
        <taxon>Bacillati</taxon>
        <taxon>Candidatus Sysuimicrobiota</taxon>
        <taxon>Candidatus Sysuimicrobiia</taxon>
        <taxon>Candidatus Sysuimicrobiales</taxon>
        <taxon>Candidatus Segetimicrobiaceae</taxon>
        <taxon>Candidatus Segetimicrobium</taxon>
    </lineage>
</organism>
<reference evidence="2 3" key="1">
    <citation type="journal article" date="2019" name="Nat. Microbiol.">
        <title>Mediterranean grassland soil C-N compound turnover is dependent on rainfall and depth, and is mediated by genomically divergent microorganisms.</title>
        <authorList>
            <person name="Diamond S."/>
            <person name="Andeer P.F."/>
            <person name="Li Z."/>
            <person name="Crits-Christoph A."/>
            <person name="Burstein D."/>
            <person name="Anantharaman K."/>
            <person name="Lane K.R."/>
            <person name="Thomas B.C."/>
            <person name="Pan C."/>
            <person name="Northen T.R."/>
            <person name="Banfield J.F."/>
        </authorList>
    </citation>
    <scope>NUCLEOTIDE SEQUENCE [LARGE SCALE GENOMIC DNA]</scope>
    <source>
        <strain evidence="2">NP_4</strain>
    </source>
</reference>
<dbReference type="Proteomes" id="UP000319353">
    <property type="component" value="Unassembled WGS sequence"/>
</dbReference>
<comment type="caution">
    <text evidence="2">The sequence shown here is derived from an EMBL/GenBank/DDBJ whole genome shotgun (WGS) entry which is preliminary data.</text>
</comment>
<keyword evidence="1" id="KW-0812">Transmembrane</keyword>
<evidence type="ECO:0000313" key="3">
    <source>
        <dbReference type="Proteomes" id="UP000319353"/>
    </source>
</evidence>
<sequence length="315" mass="32902">MTKILRFTSAPVAMLLVLILVITTVSGVTALFTHYFPAIPPSSTMTTTCSNQSPPYPSLVSDPTTVAERSSGQVSFRCSDTDPAFTISGGVFSAVPFFHYSDGTAFGPPYATLWIYQSDGTTTTGPCSGRDAARQLDDGGTEADMAAHSYNYCAEYVNVGSAGLASFVVYWYRGYLTNFLFGHTAPAVPTPATMTTTCANAALIANPSAVDPGSTGQISFQCSDTTPAFTISGGTFSAIPYFDGSGFAAPYTTLWIYQSDGGTTTGGCSGRTGARQLTSGVTAADIAPFNYNYCAEYANVGGGGLPAFYVSWTTT</sequence>
<feature type="transmembrane region" description="Helical" evidence="1">
    <location>
        <begin position="12"/>
        <end position="36"/>
    </location>
</feature>
<proteinExistence type="predicted"/>
<keyword evidence="1" id="KW-0472">Membrane</keyword>